<dbReference type="Gene3D" id="3.40.1180.10">
    <property type="entry name" value="Decaprenyl diphosphate synthase-like"/>
    <property type="match status" value="1"/>
</dbReference>
<dbReference type="EC" id="2.5.1.-" evidence="2"/>
<sequence>MSPFGEPRTKTLPGTLSLPSGLDSRRMPAHIAVIMDGNGRWAQQRSLPRMMGHQRGVEALKRLVRLCGAWRIPALTAYAFSTENWRRPEEEVSFLMALFERVLEREIRELQEARVRIRFLGDLDALPLQLQAQIAEATRSTADNDGIHFNVCTNYGARSELVRAARRLAVEVQSGHLQPDQIDETRFAGMLHTAGDPDPDLLIRTSGEFRISNFLLWQLAYAELHITDVLWPDFDQADLEEALLDFQGRKRRFGAVEATLNLEAESNDP</sequence>
<keyword evidence="1 2" id="KW-0808">Transferase</keyword>
<dbReference type="Proteomes" id="UP000317990">
    <property type="component" value="Unassembled WGS sequence"/>
</dbReference>
<dbReference type="InterPro" id="IPR001441">
    <property type="entry name" value="UPP_synth-like"/>
</dbReference>
<comment type="cofactor">
    <cofactor evidence="2">
        <name>Mg(2+)</name>
        <dbReference type="ChEBI" id="CHEBI:18420"/>
    </cofactor>
    <text evidence="2">Binds 2 magnesium ions per subunit.</text>
</comment>
<dbReference type="SUPFAM" id="SSF64005">
    <property type="entry name" value="Undecaprenyl diphosphate synthase"/>
    <property type="match status" value="1"/>
</dbReference>
<feature type="region of interest" description="Disordered" evidence="3">
    <location>
        <begin position="1"/>
        <end position="23"/>
    </location>
</feature>
<dbReference type="NCBIfam" id="TIGR00055">
    <property type="entry name" value="uppS"/>
    <property type="match status" value="1"/>
</dbReference>
<protein>
    <recommendedName>
        <fullName evidence="2">Isoprenyl transferase</fullName>
        <ecNumber evidence="2">2.5.1.-</ecNumber>
    </recommendedName>
</protein>
<feature type="binding site" evidence="2">
    <location>
        <position position="223"/>
    </location>
    <ligand>
        <name>Mg(2+)</name>
        <dbReference type="ChEBI" id="CHEBI:18420"/>
    </ligand>
</feature>
<feature type="binding site" evidence="2">
    <location>
        <position position="85"/>
    </location>
    <ligand>
        <name>substrate</name>
    </ligand>
</feature>
<dbReference type="Pfam" id="PF01255">
    <property type="entry name" value="Prenyltransf"/>
    <property type="match status" value="1"/>
</dbReference>
<evidence type="ECO:0000313" key="5">
    <source>
        <dbReference type="Proteomes" id="UP000317990"/>
    </source>
</evidence>
<dbReference type="NCBIfam" id="NF011405">
    <property type="entry name" value="PRK14830.1"/>
    <property type="match status" value="1"/>
</dbReference>
<reference evidence="4 5" key="1">
    <citation type="journal article" date="2019" name="mSystems">
        <title>Life at home and on the roam: Genomic adaptions reflect the dual lifestyle of an intracellular, facultative symbiont.</title>
        <authorList>
            <person name="Burgsdorf I."/>
        </authorList>
    </citation>
    <scope>NUCLEOTIDE SEQUENCE [LARGE SCALE GENOMIC DNA]</scope>
    <source>
        <strain evidence="4">277cV</strain>
    </source>
</reference>
<feature type="binding site" evidence="2">
    <location>
        <position position="87"/>
    </location>
    <ligand>
        <name>substrate</name>
    </ligand>
</feature>
<dbReference type="InterPro" id="IPR018520">
    <property type="entry name" value="UPP_synth-like_CS"/>
</dbReference>
<dbReference type="FunFam" id="3.40.1180.10:FF:000001">
    <property type="entry name" value="(2E,6E)-farnesyl-diphosphate-specific ditrans,polycis-undecaprenyl-diphosphate synthase"/>
    <property type="match status" value="1"/>
</dbReference>
<dbReference type="GO" id="GO:0045547">
    <property type="term" value="F:ditrans,polycis-polyprenyl diphosphate synthase [(2E,6E)-farnesyl diphosphate specific] activity"/>
    <property type="evidence" value="ECO:0007669"/>
    <property type="project" value="TreeGrafter"/>
</dbReference>
<comment type="function">
    <text evidence="2">Catalyzes the condensation of isopentenyl diphosphate (IPP) with allylic pyrophosphates generating different type of terpenoids.</text>
</comment>
<evidence type="ECO:0000256" key="1">
    <source>
        <dbReference type="ARBA" id="ARBA00022679"/>
    </source>
</evidence>
<dbReference type="GO" id="GO:0000287">
    <property type="term" value="F:magnesium ion binding"/>
    <property type="evidence" value="ECO:0007669"/>
    <property type="project" value="UniProtKB-UniRule"/>
</dbReference>
<dbReference type="InterPro" id="IPR036424">
    <property type="entry name" value="UPP_synth-like_sf"/>
</dbReference>
<dbReference type="HAMAP" id="MF_01139">
    <property type="entry name" value="ISPT"/>
    <property type="match status" value="1"/>
</dbReference>
<dbReference type="PROSITE" id="PS01066">
    <property type="entry name" value="UPP_SYNTHASE"/>
    <property type="match status" value="1"/>
</dbReference>
<evidence type="ECO:0000256" key="2">
    <source>
        <dbReference type="HAMAP-Rule" id="MF_01139"/>
    </source>
</evidence>
<feature type="binding site" evidence="2">
    <location>
        <begin position="37"/>
        <end position="40"/>
    </location>
    <ligand>
        <name>substrate</name>
    </ligand>
</feature>
<dbReference type="AlphaFoldDB" id="A0A524RQH5"/>
<feature type="binding site" evidence="2">
    <location>
        <position position="36"/>
    </location>
    <ligand>
        <name>Mg(2+)</name>
        <dbReference type="ChEBI" id="CHEBI:18420"/>
    </ligand>
</feature>
<dbReference type="CDD" id="cd00475">
    <property type="entry name" value="Cis_IPPS"/>
    <property type="match status" value="1"/>
</dbReference>
<dbReference type="PANTHER" id="PTHR10291:SF0">
    <property type="entry name" value="DEHYDRODOLICHYL DIPHOSPHATE SYNTHASE 2"/>
    <property type="match status" value="1"/>
</dbReference>
<dbReference type="GO" id="GO:0016094">
    <property type="term" value="P:polyprenol biosynthetic process"/>
    <property type="evidence" value="ECO:0007669"/>
    <property type="project" value="TreeGrafter"/>
</dbReference>
<feature type="binding site" evidence="2">
    <location>
        <position position="49"/>
    </location>
    <ligand>
        <name>substrate</name>
    </ligand>
</feature>
<keyword evidence="2" id="KW-0460">Magnesium</keyword>
<dbReference type="EMBL" id="SRMO01000031">
    <property type="protein sequence ID" value="TGG94705.1"/>
    <property type="molecule type" value="Genomic_DNA"/>
</dbReference>
<feature type="binding site" evidence="2">
    <location>
        <position position="53"/>
    </location>
    <ligand>
        <name>substrate</name>
    </ligand>
</feature>
<name>A0A524RQH5_9CHRO</name>
<feature type="binding site" evidence="2">
    <location>
        <position position="204"/>
    </location>
    <ligand>
        <name>substrate</name>
    </ligand>
</feature>
<comment type="caution">
    <text evidence="4">The sequence shown here is derived from an EMBL/GenBank/DDBJ whole genome shotgun (WGS) entry which is preliminary data.</text>
</comment>
<evidence type="ECO:0000313" key="4">
    <source>
        <dbReference type="EMBL" id="TGG94705.1"/>
    </source>
</evidence>
<feature type="binding site" evidence="2">
    <location>
        <begin position="210"/>
        <end position="212"/>
    </location>
    <ligand>
        <name>substrate</name>
    </ligand>
</feature>
<feature type="active site" evidence="2">
    <location>
        <position position="36"/>
    </location>
</feature>
<comment type="subunit">
    <text evidence="2">Homodimer.</text>
</comment>
<dbReference type="NCBIfam" id="NF011406">
    <property type="entry name" value="PRK14831.1"/>
    <property type="match status" value="1"/>
</dbReference>
<keyword evidence="2" id="KW-0479">Metal-binding</keyword>
<accession>A0A524RQH5</accession>
<organism evidence="4 5">
    <name type="scientific">Aphanocapsa feldmannii 277cV</name>
    <dbReference type="NCBI Taxonomy" id="2507553"/>
    <lineage>
        <taxon>Bacteria</taxon>
        <taxon>Bacillati</taxon>
        <taxon>Cyanobacteriota</taxon>
        <taxon>Cyanophyceae</taxon>
        <taxon>Oscillatoriophycideae</taxon>
        <taxon>Chroococcales</taxon>
        <taxon>Microcystaceae</taxon>
        <taxon>Aphanocapsa</taxon>
    </lineage>
</organism>
<evidence type="ECO:0000256" key="3">
    <source>
        <dbReference type="SAM" id="MobiDB-lite"/>
    </source>
</evidence>
<feature type="active site" description="Proton acceptor" evidence="2">
    <location>
        <position position="84"/>
    </location>
</feature>
<feature type="binding site" evidence="2">
    <location>
        <begin position="81"/>
        <end position="83"/>
    </location>
    <ligand>
        <name>substrate</name>
    </ligand>
</feature>
<gene>
    <name evidence="4" type="ORF">ERJ67_01920</name>
</gene>
<feature type="binding site" evidence="2">
    <location>
        <position position="41"/>
    </location>
    <ligand>
        <name>substrate</name>
    </ligand>
</feature>
<proteinExistence type="inferred from homology"/>
<comment type="similarity">
    <text evidence="2">Belongs to the UPP synthase family.</text>
</comment>
<dbReference type="PANTHER" id="PTHR10291">
    <property type="entry name" value="DEHYDRODOLICHYL DIPHOSPHATE SYNTHASE FAMILY MEMBER"/>
    <property type="match status" value="1"/>
</dbReference>